<keyword evidence="3" id="KW-1185">Reference proteome</keyword>
<dbReference type="OrthoDB" id="4091477at2759"/>
<name>A0A0J9XJF1_GEOCN</name>
<reference evidence="2" key="1">
    <citation type="submission" date="2014-03" db="EMBL/GenBank/DDBJ databases">
        <authorList>
            <person name="Casaregola S."/>
        </authorList>
    </citation>
    <scope>NUCLEOTIDE SEQUENCE [LARGE SCALE GENOMIC DNA]</scope>
    <source>
        <strain evidence="2">CLIB 918</strain>
    </source>
</reference>
<organism evidence="2 3">
    <name type="scientific">Geotrichum candidum</name>
    <name type="common">Oospora lactis</name>
    <name type="synonym">Dipodascus geotrichum</name>
    <dbReference type="NCBI Taxonomy" id="1173061"/>
    <lineage>
        <taxon>Eukaryota</taxon>
        <taxon>Fungi</taxon>
        <taxon>Dikarya</taxon>
        <taxon>Ascomycota</taxon>
        <taxon>Saccharomycotina</taxon>
        <taxon>Dipodascomycetes</taxon>
        <taxon>Dipodascales</taxon>
        <taxon>Dipodascaceae</taxon>
        <taxon>Geotrichum</taxon>
    </lineage>
</organism>
<sequence>MPGHPNKIRQTSTTPPHLAAPISTTGPTAPTKPAFAKPLNLYQRQQPYPPNMYAAVSNNNNNNLSPFYYYTPTTPTPSSNLVYSSSSSPRDLPISPATIYAAPTPPVPTAMMDHGLYIDPVYAQQQHQHNEYITSIKSVSMPMMSSPVAPTAGGMDFSWITTADGSVPIAATAGTESNPDFVGYTCAAPQSLPPQPQYPYEPDTPSNWVPTSTSAFDNSIAVAADLNDDFSSAGELTDDAYDHDHQVYDWYALDGAMPLSQLSSDCCATPMSTASTTPLPQYQSSSAMTSLVPYSSAPPAPPASLVVDDDTDVPMEKKYQCQICGKYFRRDLPRHVRTHQEEGRFTCPFSRDQCPHKRGQFNRPYDFKKHLLHGHFTFDDQKRVRSFRNLRSKLSFSGVCGCGKRFTASDWLEHHVLGGQDRCPLLIGVAADRLARSRQRHSSPDHC</sequence>
<gene>
    <name evidence="2" type="ORF">BN980_GECA21s00274g</name>
</gene>
<protein>
    <recommendedName>
        <fullName evidence="4">C2H2-type domain-containing protein</fullName>
    </recommendedName>
</protein>
<dbReference type="Proteomes" id="UP000242525">
    <property type="component" value="Unassembled WGS sequence"/>
</dbReference>
<dbReference type="STRING" id="1173061.A0A0J9XJF1"/>
<evidence type="ECO:0000313" key="2">
    <source>
        <dbReference type="EMBL" id="CDO57381.1"/>
    </source>
</evidence>
<comment type="caution">
    <text evidence="2">The sequence shown here is derived from an EMBL/GenBank/DDBJ whole genome shotgun (WGS) entry which is preliminary data.</text>
</comment>
<dbReference type="Gene3D" id="3.30.160.60">
    <property type="entry name" value="Classic Zinc Finger"/>
    <property type="match status" value="1"/>
</dbReference>
<evidence type="ECO:0008006" key="4">
    <source>
        <dbReference type="Google" id="ProtNLM"/>
    </source>
</evidence>
<dbReference type="EMBL" id="CCBN010000021">
    <property type="protein sequence ID" value="CDO57381.1"/>
    <property type="molecule type" value="Genomic_DNA"/>
</dbReference>
<dbReference type="AlphaFoldDB" id="A0A0J9XJF1"/>
<evidence type="ECO:0000256" key="1">
    <source>
        <dbReference type="SAM" id="MobiDB-lite"/>
    </source>
</evidence>
<feature type="compositionally biased region" description="Low complexity" evidence="1">
    <location>
        <begin position="24"/>
        <end position="34"/>
    </location>
</feature>
<dbReference type="InterPro" id="IPR036236">
    <property type="entry name" value="Znf_C2H2_sf"/>
</dbReference>
<proteinExistence type="predicted"/>
<evidence type="ECO:0000313" key="3">
    <source>
        <dbReference type="Proteomes" id="UP000242525"/>
    </source>
</evidence>
<accession>A0A0J9XJF1</accession>
<feature type="region of interest" description="Disordered" evidence="1">
    <location>
        <begin position="1"/>
        <end position="34"/>
    </location>
</feature>
<dbReference type="SUPFAM" id="SSF57667">
    <property type="entry name" value="beta-beta-alpha zinc fingers"/>
    <property type="match status" value="1"/>
</dbReference>